<name>A0A3B0ZH96_9ZZZZ</name>
<keyword evidence="1" id="KW-1133">Transmembrane helix</keyword>
<proteinExistence type="predicted"/>
<sequence>MDKSNQDKAILMASFAKMDPVALAAAFGGIWGLLIFVATSLLLIQGAAEGQEIGPHLALLGIYLPGYEVTWSGAVLGAFYFGVMGIIAGLVIATLWNLTHYIYIVLTVARAVWWKMMAD</sequence>
<accession>A0A3B0ZH96</accession>
<evidence type="ECO:0000313" key="2">
    <source>
        <dbReference type="EMBL" id="VAW92785.1"/>
    </source>
</evidence>
<keyword evidence="1" id="KW-0812">Transmembrane</keyword>
<dbReference type="EMBL" id="UOFT01000028">
    <property type="protein sequence ID" value="VAW92785.1"/>
    <property type="molecule type" value="Genomic_DNA"/>
</dbReference>
<feature type="transmembrane region" description="Helical" evidence="1">
    <location>
        <begin position="21"/>
        <end position="44"/>
    </location>
</feature>
<protein>
    <submittedName>
        <fullName evidence="2">Uncharacterized protein</fullName>
    </submittedName>
</protein>
<gene>
    <name evidence="2" type="ORF">MNBD_GAMMA23-354</name>
</gene>
<keyword evidence="1" id="KW-0472">Membrane</keyword>
<organism evidence="2">
    <name type="scientific">hydrothermal vent metagenome</name>
    <dbReference type="NCBI Taxonomy" id="652676"/>
    <lineage>
        <taxon>unclassified sequences</taxon>
        <taxon>metagenomes</taxon>
        <taxon>ecological metagenomes</taxon>
    </lineage>
</organism>
<dbReference type="AlphaFoldDB" id="A0A3B0ZH96"/>
<feature type="transmembrane region" description="Helical" evidence="1">
    <location>
        <begin position="69"/>
        <end position="93"/>
    </location>
</feature>
<evidence type="ECO:0000256" key="1">
    <source>
        <dbReference type="SAM" id="Phobius"/>
    </source>
</evidence>
<reference evidence="2" key="1">
    <citation type="submission" date="2018-06" db="EMBL/GenBank/DDBJ databases">
        <authorList>
            <person name="Zhirakovskaya E."/>
        </authorList>
    </citation>
    <scope>NUCLEOTIDE SEQUENCE</scope>
</reference>